<dbReference type="EnsemblPlants" id="EMT30141">
    <property type="protein sequence ID" value="EMT30141"/>
    <property type="gene ID" value="F775_05330"/>
</dbReference>
<evidence type="ECO:0000313" key="1">
    <source>
        <dbReference type="EnsemblPlants" id="EMT30141"/>
    </source>
</evidence>
<reference evidence="1" key="1">
    <citation type="submission" date="2015-06" db="UniProtKB">
        <authorList>
            <consortium name="EnsemblPlants"/>
        </authorList>
    </citation>
    <scope>IDENTIFICATION</scope>
</reference>
<organism evidence="1">
    <name type="scientific">Aegilops tauschii</name>
    <name type="common">Tausch's goatgrass</name>
    <name type="synonym">Aegilops squarrosa</name>
    <dbReference type="NCBI Taxonomy" id="37682"/>
    <lineage>
        <taxon>Eukaryota</taxon>
        <taxon>Viridiplantae</taxon>
        <taxon>Streptophyta</taxon>
        <taxon>Embryophyta</taxon>
        <taxon>Tracheophyta</taxon>
        <taxon>Spermatophyta</taxon>
        <taxon>Magnoliopsida</taxon>
        <taxon>Liliopsida</taxon>
        <taxon>Poales</taxon>
        <taxon>Poaceae</taxon>
        <taxon>BOP clade</taxon>
        <taxon>Pooideae</taxon>
        <taxon>Triticodae</taxon>
        <taxon>Triticeae</taxon>
        <taxon>Triticinae</taxon>
        <taxon>Aegilops</taxon>
    </lineage>
</organism>
<protein>
    <submittedName>
        <fullName evidence="1">Uncharacterized protein</fullName>
    </submittedName>
</protein>
<proteinExistence type="predicted"/>
<accession>M8D1N3</accession>
<dbReference type="AlphaFoldDB" id="M8D1N3"/>
<name>M8D1N3_AEGTA</name>
<sequence length="98" mass="11451">MEVHVGRFYFPEFSYMNMVPLIFEWLVQVCSLSSSSCVASTMNIINATERLKMRLRLSLGVKKLYNILPNEVDLGSIDQLHGKYKEHYQYNKEVQSRS</sequence>